<gene>
    <name evidence="1" type="ORF">W911_12880</name>
</gene>
<evidence type="ECO:0000313" key="2">
    <source>
        <dbReference type="Proteomes" id="UP000018542"/>
    </source>
</evidence>
<dbReference type="KEGG" id="hni:W911_12880"/>
<reference evidence="1 2" key="1">
    <citation type="journal article" date="2014" name="Genome Announc.">
        <title>Complete Genome Sequence of Hyphomicrobium nitrativorans Strain NL23, a Denitrifying Bacterium Isolated from Biofilm of a Methanol-Fed Denitrification System Treating Seawater at the Montreal Biodome.</title>
        <authorList>
            <person name="Martineau C."/>
            <person name="Villeneuve C."/>
            <person name="Mauffrey F."/>
            <person name="Villemur R."/>
        </authorList>
    </citation>
    <scope>NUCLEOTIDE SEQUENCE [LARGE SCALE GENOMIC DNA]</scope>
    <source>
        <strain evidence="1">NL23</strain>
    </source>
</reference>
<name>V5SEZ4_9HYPH</name>
<dbReference type="OrthoDB" id="325673at2"/>
<dbReference type="NCBIfam" id="NF035938">
    <property type="entry name" value="EboA_domain"/>
    <property type="match status" value="1"/>
</dbReference>
<evidence type="ECO:0000313" key="1">
    <source>
        <dbReference type="EMBL" id="AHB49098.1"/>
    </source>
</evidence>
<dbReference type="RefSeq" id="WP_023787910.1">
    <property type="nucleotide sequence ID" value="NC_022997.1"/>
</dbReference>
<dbReference type="Proteomes" id="UP000018542">
    <property type="component" value="Chromosome"/>
</dbReference>
<keyword evidence="2" id="KW-1185">Reference proteome</keyword>
<proteinExistence type="predicted"/>
<dbReference type="EMBL" id="CP006912">
    <property type="protein sequence ID" value="AHB49098.1"/>
    <property type="molecule type" value="Genomic_DNA"/>
</dbReference>
<accession>V5SEZ4</accession>
<dbReference type="STRING" id="1029756.W911_12880"/>
<protein>
    <submittedName>
        <fullName evidence="1">Uncharacterized protein</fullName>
    </submittedName>
</protein>
<dbReference type="HOGENOM" id="CLU_084460_0_0_5"/>
<dbReference type="AlphaFoldDB" id="V5SEZ4"/>
<dbReference type="InterPro" id="IPR047715">
    <property type="entry name" value="EboA_dom"/>
</dbReference>
<organism evidence="1 2">
    <name type="scientific">Hyphomicrobium nitrativorans NL23</name>
    <dbReference type="NCBI Taxonomy" id="1029756"/>
    <lineage>
        <taxon>Bacteria</taxon>
        <taxon>Pseudomonadati</taxon>
        <taxon>Pseudomonadota</taxon>
        <taxon>Alphaproteobacteria</taxon>
        <taxon>Hyphomicrobiales</taxon>
        <taxon>Hyphomicrobiaceae</taxon>
        <taxon>Hyphomicrobium</taxon>
    </lineage>
</organism>
<dbReference type="PATRIC" id="fig|1029756.8.peg.2679"/>
<sequence>MTAFPSQTIEAEKAMQLLNAWLAPRLTSDAAAWLASQLAIIASGEKPMQLAIAVGLAPRKVGKTDLDLTTDEAEAGRTVREGLDATGWSVDQAARILLALASHRGDDEQFVVSLDRVLAAAEIGEQIALLRGLPLYPAPQRILHRAAEGVRSAMQPIFEAVAHRNPYPREQFSEAQWNQMVVKALFIESRLCPIQGLDARRNPDLARMLIDYAAERRAAGRAISPELWRCVAPFAGEAEVATLGDILRAGTDAERKGAALALNDCPVPSARAALATAPELAETVQSGRVFWDNIA</sequence>